<evidence type="ECO:0000313" key="3">
    <source>
        <dbReference type="Proteomes" id="UP000192273"/>
    </source>
</evidence>
<reference evidence="2 3" key="1">
    <citation type="submission" date="2017-03" db="EMBL/GenBank/DDBJ databases">
        <title>Genome Sequence of Roseovarius mucosus strain SMR3 Isolated from a culture of the Diatom Skeletonema marinoi.</title>
        <authorList>
            <person name="Topel M."/>
            <person name="Pinder M."/>
            <person name="Johansson O.N."/>
            <person name="Kourtchenko O."/>
            <person name="Godhe A."/>
            <person name="Clarke A.K."/>
        </authorList>
    </citation>
    <scope>NUCLEOTIDE SEQUENCE [LARGE SCALE GENOMIC DNA]</scope>
    <source>
        <strain evidence="2 3">SMR3</strain>
    </source>
</reference>
<protein>
    <recommendedName>
        <fullName evidence="1">STAND NTPase 4 small alpha/beta domain-containing protein</fullName>
    </recommendedName>
</protein>
<evidence type="ECO:0000259" key="1">
    <source>
        <dbReference type="Pfam" id="PF24406"/>
    </source>
</evidence>
<dbReference type="Proteomes" id="UP000192273">
    <property type="component" value="Chromosome"/>
</dbReference>
<feature type="domain" description="STAND NTPase 4 small alpha/beta" evidence="1">
    <location>
        <begin position="373"/>
        <end position="431"/>
    </location>
</feature>
<dbReference type="EMBL" id="CP020474">
    <property type="protein sequence ID" value="ARE85037.1"/>
    <property type="molecule type" value="Genomic_DNA"/>
</dbReference>
<sequence length="783" mass="90712">MIRVEPELKHTELCWRSYFDKRRAFDTATNVNDNLGIHYSSAEARNYFATIIDRRKSIRINEWVEEKVKPFILDEFSDGILDRPTPELFVAPPLSKLVQDSDSSDPIAGEVVEHSCTIEDILADDLNYLFEAYPEHGKTAMLYKLCMEIANSAATRGSSKRIVPVLLQFSDFAPGTKRVEKAVRDKLPGIPEGCDVELLLYEGCFTICIDDVNFSDTKRMKELRDFISKYKNNRFFMTTTTVRRHESLVPNTSLGAHFERIRLHQFRRPDLRKLIRKIDEANGSEEELLDRVIAELRAMNVPATPLNSSLLMDILSRDSNFSPINRPTLIERFIETLLKKRSLGEVERKKFDFRNQVHYLGFVAEHMCRTNKYVLDYDELFGITSSYLKSLGLNFGAREIIDNTIHSKIFSEKRGENCVSFRFRAFLEFFVATRMREQGDFKKWIFEEDRYLSYLNEIEYYSGLERNDLALLQMVSKRHLGHHLSVFGDVFDKILDDEQFSKLPNSLESSKRFADDLAEQMKEAPLSAEERDEVLDAELPRDAEGRQEVFRPSAKETTSKYILSLFMYTSLVKNTELIEDTEKRYHLSCVLKSWSSSIVASFLSIPSLVKNRRMTLNGLTYIVSFPRELSDEDVARKIALGLPKEIARLVHLLIATEKLEYQLTQPTIQESGEPNITAFLRSSLYIDLKLRGWWKEPGRFIDRVQGDVYFQEVMLSKAADVYRLGAFSKTAGQELEDEIVETYARLYSPSRSQIGEIRNKKKADMRRIKHLRTLRAKLPINNE</sequence>
<proteinExistence type="predicted"/>
<accession>A0A1V0RTD3</accession>
<dbReference type="InterPro" id="IPR057123">
    <property type="entry name" value="STAND_NTPase4_dom"/>
</dbReference>
<dbReference type="AlphaFoldDB" id="A0A1V0RTD3"/>
<name>A0A1V0RTD3_9RHOB</name>
<gene>
    <name evidence="2" type="ORF">ROSMUCSMR3_03583</name>
</gene>
<evidence type="ECO:0000313" key="2">
    <source>
        <dbReference type="EMBL" id="ARE85037.1"/>
    </source>
</evidence>
<dbReference type="KEGG" id="rmm:ROSMUCSMR3_03583"/>
<dbReference type="Pfam" id="PF24406">
    <property type="entry name" value="nSTAND_NTPase4"/>
    <property type="match status" value="1"/>
</dbReference>
<keyword evidence="3" id="KW-1185">Reference proteome</keyword>
<organism evidence="2 3">
    <name type="scientific">Roseovarius mucosus</name>
    <dbReference type="NCBI Taxonomy" id="215743"/>
    <lineage>
        <taxon>Bacteria</taxon>
        <taxon>Pseudomonadati</taxon>
        <taxon>Pseudomonadota</taxon>
        <taxon>Alphaproteobacteria</taxon>
        <taxon>Rhodobacterales</taxon>
        <taxon>Roseobacteraceae</taxon>
        <taxon>Roseovarius</taxon>
    </lineage>
</organism>